<dbReference type="OrthoDB" id="5204190at2759"/>
<dbReference type="CDD" id="cd00105">
    <property type="entry name" value="KH-I"/>
    <property type="match status" value="1"/>
</dbReference>
<dbReference type="Pfam" id="PF22675">
    <property type="entry name" value="KH-I_KHDC4-BBP"/>
    <property type="match status" value="2"/>
</dbReference>
<keyword evidence="1" id="KW-0677">Repeat</keyword>
<feature type="compositionally biased region" description="Gly residues" evidence="3">
    <location>
        <begin position="413"/>
        <end position="431"/>
    </location>
</feature>
<dbReference type="Gene3D" id="3.30.1370.10">
    <property type="entry name" value="K Homology domain, type 1"/>
    <property type="match status" value="5"/>
</dbReference>
<gene>
    <name evidence="5" type="ORF">JKP88DRAFT_337901</name>
</gene>
<dbReference type="AlphaFoldDB" id="A0A836C8E9"/>
<evidence type="ECO:0000256" key="2">
    <source>
        <dbReference type="PROSITE-ProRule" id="PRU00117"/>
    </source>
</evidence>
<evidence type="ECO:0000259" key="4">
    <source>
        <dbReference type="SMART" id="SM00322"/>
    </source>
</evidence>
<keyword evidence="2" id="KW-0694">RNA-binding</keyword>
<feature type="domain" description="K Homology" evidence="4">
    <location>
        <begin position="47"/>
        <end position="132"/>
    </location>
</feature>
<dbReference type="InterPro" id="IPR036612">
    <property type="entry name" value="KH_dom_type_1_sf"/>
</dbReference>
<organism evidence="5 6">
    <name type="scientific">Tribonema minus</name>
    <dbReference type="NCBI Taxonomy" id="303371"/>
    <lineage>
        <taxon>Eukaryota</taxon>
        <taxon>Sar</taxon>
        <taxon>Stramenopiles</taxon>
        <taxon>Ochrophyta</taxon>
        <taxon>PX clade</taxon>
        <taxon>Xanthophyceae</taxon>
        <taxon>Tribonematales</taxon>
        <taxon>Tribonemataceae</taxon>
        <taxon>Tribonema</taxon>
    </lineage>
</organism>
<feature type="region of interest" description="Disordered" evidence="3">
    <location>
        <begin position="626"/>
        <end position="837"/>
    </location>
</feature>
<dbReference type="InterPro" id="IPR004087">
    <property type="entry name" value="KH_dom"/>
</dbReference>
<feature type="compositionally biased region" description="Basic and acidic residues" evidence="3">
    <location>
        <begin position="31"/>
        <end position="47"/>
    </location>
</feature>
<evidence type="ECO:0000256" key="3">
    <source>
        <dbReference type="SAM" id="MobiDB-lite"/>
    </source>
</evidence>
<proteinExistence type="predicted"/>
<protein>
    <recommendedName>
        <fullName evidence="4">K Homology domain-containing protein</fullName>
    </recommendedName>
</protein>
<sequence length="887" mass="92374">MAEQDSIARARAVAASLENQLAQSNGTEASELGKRKERDTSNGEDPSRKKHKIVVPEEVKRACNIVGVLLGPKGSTLHALQDKSGAKLSIRGAGSSKDTSKAIDPDQPLHVLIEGSDEAIAAASADIEAIFRDPGEAQKLSRSIMKSHKIMIPDKMAHDMNILGVLIGPKGTTLRAMQEKSGAKITIRGKGSSKDTKTDLDGDQPLHVLIEGAPLSIEVAKRDIEGILNDPAQAARLKQQQLSDLHNMKQQQARFGNMGPGGPGGPMMGGPFGPMGGGPFDGPPGHFFDGPMMGPGPMGRPPFGMGGMGMGMGPPGMHGPPDMGPGGPYEVTFMVPNTIVGLVVGKGGANIQRVQHEFGVHMQVIRPVPPPLANNYMVPVLCRGPPDAVEAARRHVMEVVEHRQAQLDAEAAAGGGGGAIGPTGPPAGGAAAGADAVSQTIVVPNDRVGLIIGKGGNNVRNLQLRTGAQIKIPPGPDAGDPERRTLTVVAASRGAVDAALAELTTLAAAGPPPGPGSGGGGPTLTMSIPAERVGLVLGKGGATVKDIQARTGATVRIDIPQPGDPAALAPNRSVSIHGPMDGARRAQWEIDQMLALGREVPGGNYEEVMGGGGGAAAASYAGPGLVDPYRNQYAQPPPQPQAPPQQQQQAPPQQPPQQQQYPQQGGYPPQQQGYGGQGGYQQPPAQGPPQQQYGAPPQQQGGAPAQQPQQQPPYSPQQQQPQPQYGYQQPAPAAAPQAAAPPQQQYGMQQPPQQAAFGGAPPQAQQAPPQQYPQQAPPQQAPPQQQQQQYYNQQQAAPQQAPPQQQQQAPQQQQQSYAQAAQRTAAAPAPAAAGGADPTQYYQQFWQYAAYYGERVAREQYGAWSPPPGTAPPPGITIPPPGQEHRA</sequence>
<feature type="compositionally biased region" description="Low complexity" evidence="3">
    <location>
        <begin position="680"/>
        <end position="709"/>
    </location>
</feature>
<feature type="compositionally biased region" description="Polar residues" evidence="3">
    <location>
        <begin position="17"/>
        <end position="28"/>
    </location>
</feature>
<dbReference type="InterPro" id="IPR004088">
    <property type="entry name" value="KH_dom_type_1"/>
</dbReference>
<evidence type="ECO:0000313" key="6">
    <source>
        <dbReference type="Proteomes" id="UP000664859"/>
    </source>
</evidence>
<keyword evidence="6" id="KW-1185">Reference proteome</keyword>
<feature type="domain" description="K Homology" evidence="4">
    <location>
        <begin position="144"/>
        <end position="229"/>
    </location>
</feature>
<comment type="caution">
    <text evidence="5">The sequence shown here is derived from an EMBL/GenBank/DDBJ whole genome shotgun (WGS) entry which is preliminary data.</text>
</comment>
<accession>A0A836C8E9</accession>
<evidence type="ECO:0000313" key="5">
    <source>
        <dbReference type="EMBL" id="KAG5175658.1"/>
    </source>
</evidence>
<feature type="region of interest" description="Disordered" evidence="3">
    <location>
        <begin position="863"/>
        <end position="887"/>
    </location>
</feature>
<feature type="domain" description="K Homology" evidence="4">
    <location>
        <begin position="327"/>
        <end position="401"/>
    </location>
</feature>
<dbReference type="SUPFAM" id="SSF54791">
    <property type="entry name" value="Eukaryotic type KH-domain (KH-domain type I)"/>
    <property type="match status" value="5"/>
</dbReference>
<dbReference type="PANTHER" id="PTHR10288">
    <property type="entry name" value="KH DOMAIN CONTAINING RNA BINDING PROTEIN"/>
    <property type="match status" value="1"/>
</dbReference>
<feature type="region of interest" description="Disordered" evidence="3">
    <location>
        <begin position="1"/>
        <end position="52"/>
    </location>
</feature>
<dbReference type="EMBL" id="JAFCMP010000547">
    <property type="protein sequence ID" value="KAG5175658.1"/>
    <property type="molecule type" value="Genomic_DNA"/>
</dbReference>
<reference evidence="5" key="1">
    <citation type="submission" date="2021-02" db="EMBL/GenBank/DDBJ databases">
        <title>First Annotated Genome of the Yellow-green Alga Tribonema minus.</title>
        <authorList>
            <person name="Mahan K.M."/>
        </authorList>
    </citation>
    <scope>NUCLEOTIDE SEQUENCE</scope>
    <source>
        <strain evidence="5">UTEX B ZZ1240</strain>
    </source>
</reference>
<feature type="compositionally biased region" description="Low complexity" evidence="3">
    <location>
        <begin position="716"/>
        <end position="774"/>
    </location>
</feature>
<feature type="compositionally biased region" description="Low complexity" evidence="3">
    <location>
        <begin position="782"/>
        <end position="837"/>
    </location>
</feature>
<feature type="domain" description="K Homology" evidence="4">
    <location>
        <begin position="520"/>
        <end position="595"/>
    </location>
</feature>
<dbReference type="PROSITE" id="PS50084">
    <property type="entry name" value="KH_TYPE_1"/>
    <property type="match status" value="5"/>
</dbReference>
<feature type="region of interest" description="Disordered" evidence="3">
    <location>
        <begin position="412"/>
        <end position="432"/>
    </location>
</feature>
<name>A0A836C8E9_9STRA</name>
<feature type="compositionally biased region" description="Pro residues" evidence="3">
    <location>
        <begin position="865"/>
        <end position="887"/>
    </location>
</feature>
<dbReference type="Proteomes" id="UP000664859">
    <property type="component" value="Unassembled WGS sequence"/>
</dbReference>
<dbReference type="SMART" id="SM00322">
    <property type="entry name" value="KH"/>
    <property type="match status" value="5"/>
</dbReference>
<dbReference type="Pfam" id="PF00013">
    <property type="entry name" value="KH_1"/>
    <property type="match status" value="3"/>
</dbReference>
<evidence type="ECO:0000256" key="1">
    <source>
        <dbReference type="ARBA" id="ARBA00022737"/>
    </source>
</evidence>
<feature type="domain" description="K Homology" evidence="4">
    <location>
        <begin position="435"/>
        <end position="508"/>
    </location>
</feature>
<dbReference type="GO" id="GO:0003723">
    <property type="term" value="F:RNA binding"/>
    <property type="evidence" value="ECO:0007669"/>
    <property type="project" value="UniProtKB-UniRule"/>
</dbReference>
<feature type="compositionally biased region" description="Low complexity" evidence="3">
    <location>
        <begin position="644"/>
        <end position="672"/>
    </location>
</feature>
<dbReference type="InterPro" id="IPR055256">
    <property type="entry name" value="KH_1_KHDC4/BBP-like"/>
</dbReference>